<evidence type="ECO:0000256" key="3">
    <source>
        <dbReference type="ARBA" id="ARBA00022729"/>
    </source>
</evidence>
<dbReference type="EMBL" id="JAASQL010000002">
    <property type="protein sequence ID" value="NIJ45334.1"/>
    <property type="molecule type" value="Genomic_DNA"/>
</dbReference>
<evidence type="ECO:0000256" key="4">
    <source>
        <dbReference type="ARBA" id="ARBA00023136"/>
    </source>
</evidence>
<protein>
    <recommendedName>
        <fullName evidence="10">Starch-binding associating with outer membrane</fullName>
    </recommendedName>
</protein>
<evidence type="ECO:0000259" key="7">
    <source>
        <dbReference type="Pfam" id="PF14322"/>
    </source>
</evidence>
<evidence type="ECO:0000256" key="1">
    <source>
        <dbReference type="ARBA" id="ARBA00004442"/>
    </source>
</evidence>
<feature type="domain" description="RagB/SusD" evidence="6">
    <location>
        <begin position="367"/>
        <end position="598"/>
    </location>
</feature>
<keyword evidence="9" id="KW-1185">Reference proteome</keyword>
<evidence type="ECO:0000313" key="8">
    <source>
        <dbReference type="EMBL" id="NIJ45334.1"/>
    </source>
</evidence>
<dbReference type="InterPro" id="IPR033985">
    <property type="entry name" value="SusD-like_N"/>
</dbReference>
<sequence length="599" mass="67786">MKNIILKITLFTFALGFIASCTDEVKRDFLEQENPNEATSANFWRDLTETQKGLYSVYKTLYSPSTFNITEEMLRSDMGYPSLNRPIPASPSPFYIHTYSETSDEVNEKWQSNYLGIFRANLVIEALERIQGNTNIDTEEWTSQMAQARFFRGLFHYFLYTTYNNGSIIIRNKVPTTRNEYELPLSSATDVIAFIRTDLEYAYANLYKKGEYPDGDISKVNAGAAAMLLGNSYLNELKYDLASVYYQDVIDNHGYELETDLSKMFTTAGEFNSESIFEVNFTADNVNLNYGPWDGGTGTNSLALYTRGNSSSTASGPAWVALAYKNEPKDPLDNRNYYIDPADDTKKLRNVPLRASSMIALVEDYQTTYYQAPTTDVTGPAFNGRAWGGFAWWKKYTNHDIVAAERDIPNGVAYSAKNLTVIRLSETILNLAECKIKTNDITGALKLINQIRQRWGLVLLGASNGDSSKTYDEEAYTQATLMDRFMRIEKPLELGAEGHAMRWTDFLRWKKSDNYGFKERLQELSDLTLYGVNYSYTDNTGAAKLKQNFPSLTATAPADLNAATVVDYEYDLANSNYSDALHSYYPIPSREKNANDNID</sequence>
<evidence type="ECO:0008006" key="10">
    <source>
        <dbReference type="Google" id="ProtNLM"/>
    </source>
</evidence>
<reference evidence="8 9" key="1">
    <citation type="submission" date="2020-03" db="EMBL/GenBank/DDBJ databases">
        <title>Genomic Encyclopedia of Type Strains, Phase IV (KMG-IV): sequencing the most valuable type-strain genomes for metagenomic binning, comparative biology and taxonomic classification.</title>
        <authorList>
            <person name="Goeker M."/>
        </authorList>
    </citation>
    <scope>NUCLEOTIDE SEQUENCE [LARGE SCALE GENOMIC DNA]</scope>
    <source>
        <strain evidence="8 9">DSM 101599</strain>
    </source>
</reference>
<evidence type="ECO:0000256" key="5">
    <source>
        <dbReference type="ARBA" id="ARBA00023237"/>
    </source>
</evidence>
<evidence type="ECO:0000259" key="6">
    <source>
        <dbReference type="Pfam" id="PF07980"/>
    </source>
</evidence>
<comment type="similarity">
    <text evidence="2">Belongs to the SusD family.</text>
</comment>
<name>A0ABX0U922_9FLAO</name>
<evidence type="ECO:0000256" key="2">
    <source>
        <dbReference type="ARBA" id="ARBA00006275"/>
    </source>
</evidence>
<organism evidence="8 9">
    <name type="scientific">Wenyingzhuangia heitensis</name>
    <dbReference type="NCBI Taxonomy" id="1487859"/>
    <lineage>
        <taxon>Bacteria</taxon>
        <taxon>Pseudomonadati</taxon>
        <taxon>Bacteroidota</taxon>
        <taxon>Flavobacteriia</taxon>
        <taxon>Flavobacteriales</taxon>
        <taxon>Flavobacteriaceae</taxon>
        <taxon>Wenyingzhuangia</taxon>
    </lineage>
</organism>
<keyword evidence="3" id="KW-0732">Signal</keyword>
<gene>
    <name evidence="8" type="ORF">FHR24_001802</name>
</gene>
<dbReference type="Gene3D" id="1.25.40.390">
    <property type="match status" value="1"/>
</dbReference>
<dbReference type="Pfam" id="PF14322">
    <property type="entry name" value="SusD-like_3"/>
    <property type="match status" value="1"/>
</dbReference>
<comment type="subcellular location">
    <subcellularLocation>
        <location evidence="1">Cell outer membrane</location>
    </subcellularLocation>
</comment>
<comment type="caution">
    <text evidence="8">The sequence shown here is derived from an EMBL/GenBank/DDBJ whole genome shotgun (WGS) entry which is preliminary data.</text>
</comment>
<keyword evidence="4" id="KW-0472">Membrane</keyword>
<dbReference type="RefSeq" id="WP_167187217.1">
    <property type="nucleotide sequence ID" value="NZ_JAASQL010000002.1"/>
</dbReference>
<proteinExistence type="inferred from homology"/>
<dbReference type="PROSITE" id="PS51257">
    <property type="entry name" value="PROKAR_LIPOPROTEIN"/>
    <property type="match status" value="1"/>
</dbReference>
<dbReference type="InterPro" id="IPR012944">
    <property type="entry name" value="SusD_RagB_dom"/>
</dbReference>
<dbReference type="InterPro" id="IPR011990">
    <property type="entry name" value="TPR-like_helical_dom_sf"/>
</dbReference>
<accession>A0ABX0U922</accession>
<keyword evidence="5" id="KW-0998">Cell outer membrane</keyword>
<dbReference type="Proteomes" id="UP000745859">
    <property type="component" value="Unassembled WGS sequence"/>
</dbReference>
<dbReference type="Pfam" id="PF07980">
    <property type="entry name" value="SusD_RagB"/>
    <property type="match status" value="1"/>
</dbReference>
<evidence type="ECO:0000313" key="9">
    <source>
        <dbReference type="Proteomes" id="UP000745859"/>
    </source>
</evidence>
<dbReference type="SUPFAM" id="SSF48452">
    <property type="entry name" value="TPR-like"/>
    <property type="match status" value="1"/>
</dbReference>
<feature type="domain" description="SusD-like N-terminal" evidence="7">
    <location>
        <begin position="28"/>
        <end position="209"/>
    </location>
</feature>